<evidence type="ECO:0000259" key="2">
    <source>
        <dbReference type="Pfam" id="PF00975"/>
    </source>
</evidence>
<dbReference type="Pfam" id="PF00975">
    <property type="entry name" value="Thioesterase"/>
    <property type="match status" value="1"/>
</dbReference>
<dbReference type="InterPro" id="IPR012223">
    <property type="entry name" value="TEII"/>
</dbReference>
<accession>A0ABP7BNQ4</accession>
<evidence type="ECO:0000313" key="4">
    <source>
        <dbReference type="Proteomes" id="UP001500902"/>
    </source>
</evidence>
<reference evidence="4" key="1">
    <citation type="journal article" date="2019" name="Int. J. Syst. Evol. Microbiol.">
        <title>The Global Catalogue of Microorganisms (GCM) 10K type strain sequencing project: providing services to taxonomists for standard genome sequencing and annotation.</title>
        <authorList>
            <consortium name="The Broad Institute Genomics Platform"/>
            <consortium name="The Broad Institute Genome Sequencing Center for Infectious Disease"/>
            <person name="Wu L."/>
            <person name="Ma J."/>
        </authorList>
    </citation>
    <scope>NUCLEOTIDE SEQUENCE [LARGE SCALE GENOMIC DNA]</scope>
    <source>
        <strain evidence="4">JCM 16904</strain>
    </source>
</reference>
<protein>
    <recommendedName>
        <fullName evidence="2">Thioesterase domain-containing protein</fullName>
    </recommendedName>
</protein>
<comment type="caution">
    <text evidence="3">The sequence shown here is derived from an EMBL/GenBank/DDBJ whole genome shotgun (WGS) entry which is preliminary data.</text>
</comment>
<dbReference type="EMBL" id="BAAAZP010000057">
    <property type="protein sequence ID" value="GAA3664516.1"/>
    <property type="molecule type" value="Genomic_DNA"/>
</dbReference>
<organism evidence="3 4">
    <name type="scientific">Nonomuraea antimicrobica</name>
    <dbReference type="NCBI Taxonomy" id="561173"/>
    <lineage>
        <taxon>Bacteria</taxon>
        <taxon>Bacillati</taxon>
        <taxon>Actinomycetota</taxon>
        <taxon>Actinomycetes</taxon>
        <taxon>Streptosporangiales</taxon>
        <taxon>Streptosporangiaceae</taxon>
        <taxon>Nonomuraea</taxon>
    </lineage>
</organism>
<name>A0ABP7BNQ4_9ACTN</name>
<evidence type="ECO:0000313" key="3">
    <source>
        <dbReference type="EMBL" id="GAA3664516.1"/>
    </source>
</evidence>
<comment type="similarity">
    <text evidence="1">Belongs to the thioesterase family.</text>
</comment>
<feature type="domain" description="Thioesterase" evidence="2">
    <location>
        <begin position="1"/>
        <end position="92"/>
    </location>
</feature>
<dbReference type="PANTHER" id="PTHR11487:SF0">
    <property type="entry name" value="S-ACYL FATTY ACID SYNTHASE THIOESTERASE, MEDIUM CHAIN"/>
    <property type="match status" value="1"/>
</dbReference>
<dbReference type="InterPro" id="IPR001031">
    <property type="entry name" value="Thioesterase"/>
</dbReference>
<dbReference type="InterPro" id="IPR029058">
    <property type="entry name" value="AB_hydrolase_fold"/>
</dbReference>
<sequence length="123" mass="13443">MGACIAYELALEIRPRGLPEPARLIVSAHRAPHWPTLGPTHHDLPKEEFLARQKEYGGTPEEVFSASDLLDLVVPLLQKDFALFERYRWTAGDPLGCPVTVMGALDDTASGATGHCRNPAAVR</sequence>
<proteinExistence type="inferred from homology"/>
<dbReference type="PANTHER" id="PTHR11487">
    <property type="entry name" value="THIOESTERASE"/>
    <property type="match status" value="1"/>
</dbReference>
<evidence type="ECO:0000256" key="1">
    <source>
        <dbReference type="ARBA" id="ARBA00007169"/>
    </source>
</evidence>
<keyword evidence="4" id="KW-1185">Reference proteome</keyword>
<dbReference type="SUPFAM" id="SSF53474">
    <property type="entry name" value="alpha/beta-Hydrolases"/>
    <property type="match status" value="1"/>
</dbReference>
<dbReference type="Gene3D" id="3.40.50.1820">
    <property type="entry name" value="alpha/beta hydrolase"/>
    <property type="match status" value="1"/>
</dbReference>
<dbReference type="Proteomes" id="UP001500902">
    <property type="component" value="Unassembled WGS sequence"/>
</dbReference>
<gene>
    <name evidence="3" type="ORF">GCM10022224_030740</name>
</gene>